<evidence type="ECO:0000256" key="13">
    <source>
        <dbReference type="PIRSR" id="PIRSR617512-4"/>
    </source>
</evidence>
<feature type="binding site" evidence="11">
    <location>
        <position position="143"/>
    </location>
    <ligand>
        <name>pyrroloquinoline quinone</name>
        <dbReference type="ChEBI" id="CHEBI:58442"/>
    </ligand>
</feature>
<reference evidence="15 16" key="1">
    <citation type="submission" date="2019-07" db="EMBL/GenBank/DDBJ databases">
        <title>Whole genome shotgun sequence of Novosphingobium sediminis NBRC 106119.</title>
        <authorList>
            <person name="Hosoyama A."/>
            <person name="Uohara A."/>
            <person name="Ohji S."/>
            <person name="Ichikawa N."/>
        </authorList>
    </citation>
    <scope>NUCLEOTIDE SEQUENCE [LARGE SCALE GENOMIC DNA]</scope>
    <source>
        <strain evidence="15 16">NBRC 106119</strain>
    </source>
</reference>
<evidence type="ECO:0000313" key="16">
    <source>
        <dbReference type="Proteomes" id="UP000321464"/>
    </source>
</evidence>
<evidence type="ECO:0000256" key="2">
    <source>
        <dbReference type="ARBA" id="ARBA00022617"/>
    </source>
</evidence>
<dbReference type="InterPro" id="IPR009056">
    <property type="entry name" value="Cyt_c-like_dom"/>
</dbReference>
<keyword evidence="8 12" id="KW-0408">Iron</keyword>
<dbReference type="PROSITE" id="PS51007">
    <property type="entry name" value="CYTC"/>
    <property type="match status" value="1"/>
</dbReference>
<proteinExistence type="inferred from homology"/>
<dbReference type="RefSeq" id="WP_174811999.1">
    <property type="nucleotide sequence ID" value="NZ_BJYR01000007.1"/>
</dbReference>
<evidence type="ECO:0000256" key="11">
    <source>
        <dbReference type="PIRSR" id="PIRSR617512-2"/>
    </source>
</evidence>
<dbReference type="EMBL" id="BJYR01000007">
    <property type="protein sequence ID" value="GEN99269.1"/>
    <property type="molecule type" value="Genomic_DNA"/>
</dbReference>
<accession>A0A512AHT3</accession>
<feature type="active site" description="Proton acceptor" evidence="10">
    <location>
        <position position="329"/>
    </location>
</feature>
<evidence type="ECO:0000256" key="7">
    <source>
        <dbReference type="ARBA" id="ARBA00023002"/>
    </source>
</evidence>
<dbReference type="Pfam" id="PF13442">
    <property type="entry name" value="Cytochrome_CBB3"/>
    <property type="match status" value="1"/>
</dbReference>
<evidence type="ECO:0000256" key="8">
    <source>
        <dbReference type="ARBA" id="ARBA00023004"/>
    </source>
</evidence>
<dbReference type="SUPFAM" id="SSF50998">
    <property type="entry name" value="Quinoprotein alcohol dehydrogenase-like"/>
    <property type="match status" value="1"/>
</dbReference>
<dbReference type="InterPro" id="IPR018391">
    <property type="entry name" value="PQQ_b-propeller_rpt"/>
</dbReference>
<feature type="binding site" description="axial binding residue" evidence="12">
    <location>
        <position position="694"/>
    </location>
    <ligand>
        <name>heme c</name>
        <dbReference type="ChEBI" id="CHEBI:61717"/>
    </ligand>
    <ligandPart>
        <name>Fe</name>
        <dbReference type="ChEBI" id="CHEBI:18248"/>
    </ligandPart>
</feature>
<dbReference type="GO" id="GO:0005509">
    <property type="term" value="F:calcium ion binding"/>
    <property type="evidence" value="ECO:0007669"/>
    <property type="project" value="InterPro"/>
</dbReference>
<dbReference type="GO" id="GO:0016614">
    <property type="term" value="F:oxidoreductase activity, acting on CH-OH group of donors"/>
    <property type="evidence" value="ECO:0007669"/>
    <property type="project" value="InterPro"/>
</dbReference>
<feature type="binding site" description="axial binding residue" evidence="12">
    <location>
        <position position="658"/>
    </location>
    <ligand>
        <name>heme c</name>
        <dbReference type="ChEBI" id="CHEBI:61717"/>
    </ligand>
    <ligandPart>
        <name>Fe</name>
        <dbReference type="ChEBI" id="CHEBI:18248"/>
    </ligandPart>
</feature>
<dbReference type="NCBIfam" id="TIGR03075">
    <property type="entry name" value="PQQ_enz_alc_DH"/>
    <property type="match status" value="1"/>
</dbReference>
<dbReference type="Gene3D" id="2.140.10.10">
    <property type="entry name" value="Quinoprotein alcohol dehydrogenase-like superfamily"/>
    <property type="match status" value="1"/>
</dbReference>
<dbReference type="SMART" id="SM00564">
    <property type="entry name" value="PQQ"/>
    <property type="match status" value="5"/>
</dbReference>
<keyword evidence="2 11" id="KW-0349">Heme</keyword>
<dbReference type="Pfam" id="PF01011">
    <property type="entry name" value="PQQ"/>
    <property type="match status" value="2"/>
</dbReference>
<evidence type="ECO:0000256" key="6">
    <source>
        <dbReference type="ARBA" id="ARBA00022891"/>
    </source>
</evidence>
<keyword evidence="6 11" id="KW-0634">PQQ</keyword>
<feature type="binding site" evidence="11">
    <location>
        <begin position="204"/>
        <end position="205"/>
    </location>
    <ligand>
        <name>pyrroloquinoline quinone</name>
        <dbReference type="ChEBI" id="CHEBI:58442"/>
    </ligand>
</feature>
<feature type="disulfide bond" evidence="13">
    <location>
        <begin position="137"/>
        <end position="138"/>
    </location>
</feature>
<name>A0A512AHT3_9SPHN</name>
<dbReference type="InterPro" id="IPR002372">
    <property type="entry name" value="PQQ_rpt_dom"/>
</dbReference>
<feature type="binding site" description="covalent" evidence="11">
    <location>
        <position position="657"/>
    </location>
    <ligand>
        <name>heme c</name>
        <dbReference type="ChEBI" id="CHEBI:61717"/>
    </ligand>
</feature>
<evidence type="ECO:0000256" key="10">
    <source>
        <dbReference type="PIRSR" id="PIRSR617512-1"/>
    </source>
</evidence>
<comment type="caution">
    <text evidence="15">The sequence shown here is derived from an EMBL/GenBank/DDBJ whole genome shotgun (WGS) entry which is preliminary data.</text>
</comment>
<dbReference type="SUPFAM" id="SSF46626">
    <property type="entry name" value="Cytochrome c"/>
    <property type="match status" value="1"/>
</dbReference>
<protein>
    <recommendedName>
        <fullName evidence="14">Cytochrome c domain-containing protein</fullName>
    </recommendedName>
</protein>
<feature type="binding site" evidence="12">
    <location>
        <position position="329"/>
    </location>
    <ligand>
        <name>Ca(2+)</name>
        <dbReference type="ChEBI" id="CHEBI:29108"/>
    </ligand>
</feature>
<evidence type="ECO:0000256" key="1">
    <source>
        <dbReference type="ARBA" id="ARBA00008156"/>
    </source>
</evidence>
<feature type="binding site" description="covalent" evidence="11">
    <location>
        <position position="654"/>
    </location>
    <ligand>
        <name>heme c</name>
        <dbReference type="ChEBI" id="CHEBI:61717"/>
    </ligand>
</feature>
<organism evidence="15 16">
    <name type="scientific">Novosphingobium sediminis</name>
    <dbReference type="NCBI Taxonomy" id="707214"/>
    <lineage>
        <taxon>Bacteria</taxon>
        <taxon>Pseudomonadati</taxon>
        <taxon>Pseudomonadota</taxon>
        <taxon>Alphaproteobacteria</taxon>
        <taxon>Sphingomonadales</taxon>
        <taxon>Sphingomonadaceae</taxon>
        <taxon>Novosphingobium</taxon>
    </lineage>
</organism>
<feature type="binding site" evidence="12">
    <location>
        <position position="284"/>
    </location>
    <ligand>
        <name>Ca(2+)</name>
        <dbReference type="ChEBI" id="CHEBI:29108"/>
    </ligand>
</feature>
<feature type="binding site" evidence="11">
    <location>
        <position position="356"/>
    </location>
    <ligand>
        <name>pyrroloquinoline quinone</name>
        <dbReference type="ChEBI" id="CHEBI:58442"/>
    </ligand>
</feature>
<dbReference type="Proteomes" id="UP000321464">
    <property type="component" value="Unassembled WGS sequence"/>
</dbReference>
<keyword evidence="9 13" id="KW-1015">Disulfide bond</keyword>
<comment type="cofactor">
    <cofactor evidence="11">
        <name>heme c</name>
        <dbReference type="ChEBI" id="CHEBI:61717"/>
    </cofactor>
    <text evidence="11">Binds 1 heme c group per subunit.</text>
</comment>
<feature type="binding site" evidence="11">
    <location>
        <position position="188"/>
    </location>
    <ligand>
        <name>pyrroloquinoline quinone</name>
        <dbReference type="ChEBI" id="CHEBI:58442"/>
    </ligand>
</feature>
<dbReference type="PANTHER" id="PTHR32303">
    <property type="entry name" value="QUINOPROTEIN ALCOHOL DEHYDROGENASE (CYTOCHROME C)"/>
    <property type="match status" value="1"/>
</dbReference>
<keyword evidence="4" id="KW-0732">Signal</keyword>
<evidence type="ECO:0000256" key="9">
    <source>
        <dbReference type="ARBA" id="ARBA00023157"/>
    </source>
</evidence>
<gene>
    <name evidence="15" type="ORF">NSE01_11020</name>
</gene>
<dbReference type="InterPro" id="IPR017512">
    <property type="entry name" value="PQQ_MeOH/EtOH_DH"/>
</dbReference>
<evidence type="ECO:0000256" key="12">
    <source>
        <dbReference type="PIRSR" id="PIRSR617512-3"/>
    </source>
</evidence>
<comment type="similarity">
    <text evidence="1">Belongs to the bacterial PQQ dehydrogenase family.</text>
</comment>
<dbReference type="InterPro" id="IPR011047">
    <property type="entry name" value="Quinoprotein_ADH-like_sf"/>
</dbReference>
<evidence type="ECO:0000313" key="15">
    <source>
        <dbReference type="EMBL" id="GEN99269.1"/>
    </source>
</evidence>
<evidence type="ECO:0000256" key="5">
    <source>
        <dbReference type="ARBA" id="ARBA00022837"/>
    </source>
</evidence>
<keyword evidence="16" id="KW-1185">Reference proteome</keyword>
<keyword evidence="3 12" id="KW-0479">Metal-binding</keyword>
<comment type="cofactor">
    <cofactor evidence="11">
        <name>pyrroloquinoline quinone</name>
        <dbReference type="ChEBI" id="CHEBI:58442"/>
    </cofactor>
    <text evidence="11">Binds 1 PQQ group per subunit.</text>
</comment>
<keyword evidence="5 12" id="KW-0106">Calcium</keyword>
<dbReference type="GO" id="GO:0020037">
    <property type="term" value="F:heme binding"/>
    <property type="evidence" value="ECO:0007669"/>
    <property type="project" value="InterPro"/>
</dbReference>
<sequence>MSGVGGGIRFGVQRVSQAPLTLSLSKGAVAALAALALGAAPPMVGAGSEWTSPGGDAGKTHHSALTGINAKNVVALGLAWQAELGTARGMEATPVMVGGVLYTSGVAGRAYAFDAATGKQLWAFEPDVDMQLNRTACCDMVNRGVAVARGKVYVATLDGWLYALDAKTGAVVWKSDFIEDRKKGDNSTGAPEIAGDVVVIGMGGAEYDVRGYVTALDLETGKLRWRWHVVPKDPALGPQERPELEAALKTWDPKSRWDIGGGGAPWDAIVFDPETGYLLVGTGNGGPYATSKRSPAGGDNLYLGSLVALDPRTGRMVWHYQETPGDNWDFTSTQPLILTHLKVDGADRSVILHAPKNGFLYVIDRGTGKLLKANPLVRMNWAKGIDPATGRPILTPEESDYTAGPKIVFPATPGARNWHPASFDPATGLYYAAVLDLGNLIFMTPGQKPLKARGLNNDAALIFTTDVKDALGALPPPMADAVRALPAYAEALRDPGKAQIRAIEPLTGKTVWAADTAGWQDRAGVLTTASGLLIHGDVGGRLYVRDAKTGAVLKRIETGTPIMAAPMTYRVNGVQYVAVMAGWGGGGFPFVPRYSAAYDRGNLNRLLVFRLGGGKVKQPPLLPPLEVAPEPPAQAAGVTAETIARGQGLFFGNCAICHANRHRSITPDLRRMQPGTHEMFKQIVLEGALAPGGMPRWDDVLLPGDADAIHAYLIDQQVKTRADELAKQKAGKPLDGPSLTILSNY</sequence>
<feature type="binding site" evidence="11">
    <location>
        <begin position="417"/>
        <end position="418"/>
    </location>
    <ligand>
        <name>pyrroloquinoline quinone</name>
        <dbReference type="ChEBI" id="CHEBI:58442"/>
    </ligand>
</feature>
<dbReference type="AlphaFoldDB" id="A0A512AHT3"/>
<dbReference type="InterPro" id="IPR036909">
    <property type="entry name" value="Cyt_c-like_dom_sf"/>
</dbReference>
<comment type="cofactor">
    <cofactor evidence="12">
        <name>Ca(2+)</name>
        <dbReference type="ChEBI" id="CHEBI:29108"/>
    </cofactor>
    <text evidence="12">Binds 1 Ca(2+) ion per subunit.</text>
</comment>
<evidence type="ECO:0000256" key="4">
    <source>
        <dbReference type="ARBA" id="ARBA00022729"/>
    </source>
</evidence>
<evidence type="ECO:0000256" key="3">
    <source>
        <dbReference type="ARBA" id="ARBA00022723"/>
    </source>
</evidence>
<feature type="domain" description="Cytochrome c" evidence="14">
    <location>
        <begin position="641"/>
        <end position="717"/>
    </location>
</feature>
<keyword evidence="7" id="KW-0560">Oxidoreductase</keyword>
<feature type="binding site" evidence="11">
    <location>
        <position position="91"/>
    </location>
    <ligand>
        <name>pyrroloquinoline quinone</name>
        <dbReference type="ChEBI" id="CHEBI:58442"/>
    </ligand>
</feature>
<dbReference type="GO" id="GO:0016020">
    <property type="term" value="C:membrane"/>
    <property type="evidence" value="ECO:0007669"/>
    <property type="project" value="InterPro"/>
</dbReference>
<evidence type="ECO:0000259" key="14">
    <source>
        <dbReference type="PROSITE" id="PS51007"/>
    </source>
</evidence>
<dbReference type="Gene3D" id="1.10.760.10">
    <property type="entry name" value="Cytochrome c-like domain"/>
    <property type="match status" value="1"/>
</dbReference>
<feature type="binding site" evidence="12">
    <location>
        <position position="206"/>
    </location>
    <ligand>
        <name>Ca(2+)</name>
        <dbReference type="ChEBI" id="CHEBI:29108"/>
    </ligand>
</feature>
<dbReference type="GO" id="GO:0009055">
    <property type="term" value="F:electron transfer activity"/>
    <property type="evidence" value="ECO:0007669"/>
    <property type="project" value="InterPro"/>
</dbReference>